<proteinExistence type="inferred from homology"/>
<sequence>MLRLLAVCVAVLLLLYGLKVALLQLVVPMDSQAPLDLLGIGRFSSGPRADRVDADDPLAGAGINSSALREGAAAYRRGDDATAVQRLRDCLSSADEPAGAHAACRTMLGEMHLVGAGVAQNLTEATLLFQAAAEAGDADAQFNLGLLHSTAHAEGDDVYRQEALAVLYMYAASTAGHPGALMAMGYRHQHGYGVPKACTTAARNYIDLAKKVASIYSAGMPQAVELIRLNLNSKDHQTISPSERMFFVQLASNGDLNVAYAIGKRWLLGIEGFGQDYEKAKQYLTLAANGNHPGAQGLLGYMHCLGLGMPRNLNVAYGYFVSASLQGDPLGHNGLGYIYFRGTGIQARNYNLAFRHFNESAVAGSSDGMFNLAGMYLTGTGTSQSFHMAVMFYTQALDRGHTPAAYSLAIMHLNGIGAPRSCDIAVKLLKTVCDRGTWITNKLADAYELGETKPDRAALLFLKLAEAGHEVAQMNAAHLFDAGRSSIFFPGNASAEDARFTEETRQHSRILAQRYYEMSAEQGSASSQLRLGDYAFYGWGVTASFKAEDDDEDADSNDGILSMQANTEVQIRPQAVDYEASLARYRKTAEMTVTGMWMQGFVARGHFNMGFMHQFGLGVPQDLQTAKMYYHRSREVDPGATHAPVTMVLMLLGWHMIFLRLPTWPTLAERLLADVRVHKLALHLAALVVLAAGSAHFSRARRRARPARRSRQDAAPAAPARGGPAT</sequence>
<dbReference type="EMBL" id="CAUYUJ010002311">
    <property type="protein sequence ID" value="CAK0800201.1"/>
    <property type="molecule type" value="Genomic_DNA"/>
</dbReference>
<evidence type="ECO:0000313" key="3">
    <source>
        <dbReference type="EMBL" id="CAK0800201.1"/>
    </source>
</evidence>
<dbReference type="InterPro" id="IPR011990">
    <property type="entry name" value="TPR-like_helical_dom_sf"/>
</dbReference>
<feature type="region of interest" description="Disordered" evidence="2">
    <location>
        <begin position="700"/>
        <end position="726"/>
    </location>
</feature>
<dbReference type="SUPFAM" id="SSF81901">
    <property type="entry name" value="HCP-like"/>
    <property type="match status" value="4"/>
</dbReference>
<evidence type="ECO:0000256" key="1">
    <source>
        <dbReference type="ARBA" id="ARBA00038101"/>
    </source>
</evidence>
<keyword evidence="4" id="KW-1185">Reference proteome</keyword>
<dbReference type="InterPro" id="IPR006597">
    <property type="entry name" value="Sel1-like"/>
</dbReference>
<comment type="similarity">
    <text evidence="1">Belongs to the sel-1 family.</text>
</comment>
<comment type="caution">
    <text evidence="3">The sequence shown here is derived from an EMBL/GenBank/DDBJ whole genome shotgun (WGS) entry which is preliminary data.</text>
</comment>
<dbReference type="Pfam" id="PF08238">
    <property type="entry name" value="Sel1"/>
    <property type="match status" value="12"/>
</dbReference>
<dbReference type="PANTHER" id="PTHR11102">
    <property type="entry name" value="SEL-1-LIKE PROTEIN"/>
    <property type="match status" value="1"/>
</dbReference>
<reference evidence="3" key="1">
    <citation type="submission" date="2023-10" db="EMBL/GenBank/DDBJ databases">
        <authorList>
            <person name="Chen Y."/>
            <person name="Shah S."/>
            <person name="Dougan E. K."/>
            <person name="Thang M."/>
            <person name="Chan C."/>
        </authorList>
    </citation>
    <scope>NUCLEOTIDE SEQUENCE [LARGE SCALE GENOMIC DNA]</scope>
</reference>
<dbReference type="Proteomes" id="UP001189429">
    <property type="component" value="Unassembled WGS sequence"/>
</dbReference>
<evidence type="ECO:0000313" key="4">
    <source>
        <dbReference type="Proteomes" id="UP001189429"/>
    </source>
</evidence>
<feature type="compositionally biased region" description="Low complexity" evidence="2">
    <location>
        <begin position="713"/>
        <end position="726"/>
    </location>
</feature>
<dbReference type="Gene3D" id="1.25.40.10">
    <property type="entry name" value="Tetratricopeptide repeat domain"/>
    <property type="match status" value="2"/>
</dbReference>
<accession>A0ABN9Q6T8</accession>
<evidence type="ECO:0000256" key="2">
    <source>
        <dbReference type="SAM" id="MobiDB-lite"/>
    </source>
</evidence>
<gene>
    <name evidence="3" type="ORF">PCOR1329_LOCUS8415</name>
</gene>
<dbReference type="PANTHER" id="PTHR11102:SF147">
    <property type="entry name" value="SEL1L ADAPTOR SUBUNIT OF ERAD E3 UBIQUITIN LIGASE"/>
    <property type="match status" value="1"/>
</dbReference>
<feature type="compositionally biased region" description="Basic residues" evidence="2">
    <location>
        <begin position="700"/>
        <end position="709"/>
    </location>
</feature>
<name>A0ABN9Q6T8_9DINO</name>
<dbReference type="InterPro" id="IPR050767">
    <property type="entry name" value="Sel1_AlgK"/>
</dbReference>
<dbReference type="SMART" id="SM00671">
    <property type="entry name" value="SEL1"/>
    <property type="match status" value="9"/>
</dbReference>
<protein>
    <submittedName>
        <fullName evidence="3">Uncharacterized protein</fullName>
    </submittedName>
</protein>
<organism evidence="3 4">
    <name type="scientific">Prorocentrum cordatum</name>
    <dbReference type="NCBI Taxonomy" id="2364126"/>
    <lineage>
        <taxon>Eukaryota</taxon>
        <taxon>Sar</taxon>
        <taxon>Alveolata</taxon>
        <taxon>Dinophyceae</taxon>
        <taxon>Prorocentrales</taxon>
        <taxon>Prorocentraceae</taxon>
        <taxon>Prorocentrum</taxon>
    </lineage>
</organism>